<proteinExistence type="predicted"/>
<accession>A0A6H9YQ30</accession>
<dbReference type="OrthoDB" id="9841226at2"/>
<protein>
    <submittedName>
        <fullName evidence="2">Uncharacterized protein</fullName>
    </submittedName>
</protein>
<dbReference type="Proteomes" id="UP000468735">
    <property type="component" value="Unassembled WGS sequence"/>
</dbReference>
<sequence length="135" mass="14494">MRIKRLVNRSLLVGAIAAGSAVALPAAAEAYTCKWTYVKTIGAGTGAAANIYAKDCKDGHYVKGKIYDNKADGRNAVVTIGYNDWGTWDGKGDTANYSYKAKTSKKSLKVKVKACKWDAAYGPLCKTTGTRTVKF</sequence>
<evidence type="ECO:0000313" key="3">
    <source>
        <dbReference type="Proteomes" id="UP000468735"/>
    </source>
</evidence>
<dbReference type="EMBL" id="WBMT01000004">
    <property type="protein sequence ID" value="KAB2350024.1"/>
    <property type="molecule type" value="Genomic_DNA"/>
</dbReference>
<gene>
    <name evidence="2" type="ORF">F8566_09330</name>
</gene>
<evidence type="ECO:0000313" key="2">
    <source>
        <dbReference type="EMBL" id="KAB2350024.1"/>
    </source>
</evidence>
<dbReference type="RefSeq" id="WP_151559583.1">
    <property type="nucleotide sequence ID" value="NZ_WBMT01000004.1"/>
</dbReference>
<feature type="chain" id="PRO_5038765468" evidence="1">
    <location>
        <begin position="24"/>
        <end position="135"/>
    </location>
</feature>
<keyword evidence="1" id="KW-0732">Signal</keyword>
<feature type="signal peptide" evidence="1">
    <location>
        <begin position="1"/>
        <end position="23"/>
    </location>
</feature>
<dbReference type="AlphaFoldDB" id="A0A6H9YQ30"/>
<organism evidence="2 3">
    <name type="scientific">Actinomadura rudentiformis</name>
    <dbReference type="NCBI Taxonomy" id="359158"/>
    <lineage>
        <taxon>Bacteria</taxon>
        <taxon>Bacillati</taxon>
        <taxon>Actinomycetota</taxon>
        <taxon>Actinomycetes</taxon>
        <taxon>Streptosporangiales</taxon>
        <taxon>Thermomonosporaceae</taxon>
        <taxon>Actinomadura</taxon>
    </lineage>
</organism>
<name>A0A6H9YQ30_9ACTN</name>
<comment type="caution">
    <text evidence="2">The sequence shown here is derived from an EMBL/GenBank/DDBJ whole genome shotgun (WGS) entry which is preliminary data.</text>
</comment>
<keyword evidence="3" id="KW-1185">Reference proteome</keyword>
<evidence type="ECO:0000256" key="1">
    <source>
        <dbReference type="SAM" id="SignalP"/>
    </source>
</evidence>
<reference evidence="2 3" key="1">
    <citation type="submission" date="2019-09" db="EMBL/GenBank/DDBJ databases">
        <title>Actinomadura physcomitrii sp. nov., a novel actinomycete isolated from moss [Physcomitrium sphaericum (Ludw) Fuernr].</title>
        <authorList>
            <person name="Zhuang X."/>
            <person name="Liu C."/>
        </authorList>
    </citation>
    <scope>NUCLEOTIDE SEQUENCE [LARGE SCALE GENOMIC DNA]</scope>
    <source>
        <strain evidence="2 3">HMC1</strain>
    </source>
</reference>